<dbReference type="NCBIfam" id="TIGR01909">
    <property type="entry name" value="C_GCAxxG_C_C"/>
    <property type="match status" value="1"/>
</dbReference>
<accession>A0A1M4UWW4</accession>
<keyword evidence="1" id="KW-1133">Transmembrane helix</keyword>
<keyword evidence="1" id="KW-0472">Membrane</keyword>
<dbReference type="Proteomes" id="UP000184423">
    <property type="component" value="Unassembled WGS sequence"/>
</dbReference>
<evidence type="ECO:0000313" key="2">
    <source>
        <dbReference type="EMBL" id="SHE61204.1"/>
    </source>
</evidence>
<dbReference type="InterPro" id="IPR010181">
    <property type="entry name" value="CGCAxxGCC_motif"/>
</dbReference>
<evidence type="ECO:0000256" key="1">
    <source>
        <dbReference type="SAM" id="Phobius"/>
    </source>
</evidence>
<gene>
    <name evidence="2" type="ORF">SAMN02746091_00758</name>
</gene>
<name>A0A1M4UWW4_9CLOT</name>
<organism evidence="2 3">
    <name type="scientific">Caloramator proteoclasticus DSM 10124</name>
    <dbReference type="NCBI Taxonomy" id="1121262"/>
    <lineage>
        <taxon>Bacteria</taxon>
        <taxon>Bacillati</taxon>
        <taxon>Bacillota</taxon>
        <taxon>Clostridia</taxon>
        <taxon>Eubacteriales</taxon>
        <taxon>Clostridiaceae</taxon>
        <taxon>Caloramator</taxon>
    </lineage>
</organism>
<dbReference type="SUPFAM" id="SSF48695">
    <property type="entry name" value="Multiheme cytochromes"/>
    <property type="match status" value="1"/>
</dbReference>
<keyword evidence="2" id="KW-0418">Kinase</keyword>
<keyword evidence="3" id="KW-1185">Reference proteome</keyword>
<dbReference type="GO" id="GO:0016301">
    <property type="term" value="F:kinase activity"/>
    <property type="evidence" value="ECO:0007669"/>
    <property type="project" value="UniProtKB-KW"/>
</dbReference>
<keyword evidence="2" id="KW-0808">Transferase</keyword>
<dbReference type="AlphaFoldDB" id="A0A1M4UWW4"/>
<evidence type="ECO:0000313" key="3">
    <source>
        <dbReference type="Proteomes" id="UP000184423"/>
    </source>
</evidence>
<feature type="transmembrane region" description="Helical" evidence="1">
    <location>
        <begin position="37"/>
        <end position="61"/>
    </location>
</feature>
<dbReference type="EMBL" id="FQVG01000009">
    <property type="protein sequence ID" value="SHE61204.1"/>
    <property type="molecule type" value="Genomic_DNA"/>
</dbReference>
<reference evidence="3" key="1">
    <citation type="submission" date="2016-11" db="EMBL/GenBank/DDBJ databases">
        <authorList>
            <person name="Varghese N."/>
            <person name="Submissions S."/>
        </authorList>
    </citation>
    <scope>NUCLEOTIDE SEQUENCE [LARGE SCALE GENOMIC DNA]</scope>
    <source>
        <strain evidence="3">DSM 10124</strain>
    </source>
</reference>
<keyword evidence="1" id="KW-0812">Transmembrane</keyword>
<dbReference type="Pfam" id="PF09719">
    <property type="entry name" value="C_GCAxxG_C_C"/>
    <property type="match status" value="1"/>
</dbReference>
<protein>
    <submittedName>
        <fullName evidence="2">Homoserine kinase</fullName>
    </submittedName>
</protein>
<sequence length="119" mass="12875">MKKAVDFHREGYNCAEAVIKAANEKFNLDIPVNLGSAFGGGMAVGSTCGAVTAAAVVLGYLKGRKDASERNEARTPMREIMKNVKESYGTDNCIQLKKNGVSCDEIIDYIDNLLENVVK</sequence>
<dbReference type="RefSeq" id="WP_073247980.1">
    <property type="nucleotide sequence ID" value="NZ_FQVG01000009.1"/>
</dbReference>
<dbReference type="InterPro" id="IPR036280">
    <property type="entry name" value="Multihaem_cyt_sf"/>
</dbReference>
<proteinExistence type="predicted"/>